<keyword evidence="2" id="KW-1003">Cell membrane</keyword>
<evidence type="ECO:0000313" key="9">
    <source>
        <dbReference type="EMBL" id="AUD00613.1"/>
    </source>
</evidence>
<evidence type="ECO:0008006" key="11">
    <source>
        <dbReference type="Google" id="ProtNLM"/>
    </source>
</evidence>
<evidence type="ECO:0000256" key="2">
    <source>
        <dbReference type="ARBA" id="ARBA00022475"/>
    </source>
</evidence>
<protein>
    <recommendedName>
        <fullName evidence="11">ABC transporter permease</fullName>
    </recommendedName>
</protein>
<keyword evidence="3 6" id="KW-0812">Transmembrane</keyword>
<proteinExistence type="predicted"/>
<comment type="subcellular location">
    <subcellularLocation>
        <location evidence="1">Cell membrane</location>
        <topology evidence="1">Multi-pass membrane protein</topology>
    </subcellularLocation>
</comment>
<dbReference type="PANTHER" id="PTHR30572:SF18">
    <property type="entry name" value="ABC-TYPE MACROLIDE FAMILY EXPORT SYSTEM PERMEASE COMPONENT 2"/>
    <property type="match status" value="1"/>
</dbReference>
<dbReference type="OrthoDB" id="5933722at2"/>
<evidence type="ECO:0000256" key="1">
    <source>
        <dbReference type="ARBA" id="ARBA00004651"/>
    </source>
</evidence>
<feature type="transmembrane region" description="Helical" evidence="6">
    <location>
        <begin position="374"/>
        <end position="399"/>
    </location>
</feature>
<feature type="transmembrane region" description="Helical" evidence="6">
    <location>
        <begin position="685"/>
        <end position="704"/>
    </location>
</feature>
<keyword evidence="4 6" id="KW-1133">Transmembrane helix</keyword>
<evidence type="ECO:0000256" key="6">
    <source>
        <dbReference type="SAM" id="Phobius"/>
    </source>
</evidence>
<feature type="transmembrane region" description="Helical" evidence="6">
    <location>
        <begin position="20"/>
        <end position="42"/>
    </location>
</feature>
<feature type="transmembrane region" description="Helical" evidence="6">
    <location>
        <begin position="328"/>
        <end position="354"/>
    </location>
</feature>
<evidence type="ECO:0000256" key="5">
    <source>
        <dbReference type="ARBA" id="ARBA00023136"/>
    </source>
</evidence>
<dbReference type="RefSeq" id="WP_100986038.1">
    <property type="nucleotide sequence ID" value="NZ_CP025096.1"/>
</dbReference>
<feature type="transmembrane region" description="Helical" evidence="6">
    <location>
        <begin position="282"/>
        <end position="307"/>
    </location>
</feature>
<feature type="transmembrane region" description="Helical" evidence="6">
    <location>
        <begin position="420"/>
        <end position="443"/>
    </location>
</feature>
<evidence type="ECO:0000256" key="4">
    <source>
        <dbReference type="ARBA" id="ARBA00022989"/>
    </source>
</evidence>
<reference evidence="9 10" key="1">
    <citation type="submission" date="2017-11" db="EMBL/GenBank/DDBJ databases">
        <title>Taxonomic description and genome sequences of Spirosoma HA7 sp. nov., isolated from pollen microhabitat of Corylus avellana.</title>
        <authorList>
            <person name="Ambika Manirajan B."/>
            <person name="Suarez C."/>
            <person name="Ratering S."/>
            <person name="Geissler-Plaum R."/>
            <person name="Cardinale M."/>
            <person name="Sylvia S."/>
        </authorList>
    </citation>
    <scope>NUCLEOTIDE SEQUENCE [LARGE SCALE GENOMIC DNA]</scope>
    <source>
        <strain evidence="9 10">HA7</strain>
    </source>
</reference>
<dbReference type="GO" id="GO:0005886">
    <property type="term" value="C:plasma membrane"/>
    <property type="evidence" value="ECO:0007669"/>
    <property type="project" value="UniProtKB-SubCell"/>
</dbReference>
<dbReference type="Proteomes" id="UP000232883">
    <property type="component" value="Chromosome"/>
</dbReference>
<feature type="transmembrane region" description="Helical" evidence="6">
    <location>
        <begin position="716"/>
        <end position="743"/>
    </location>
</feature>
<keyword evidence="10" id="KW-1185">Reference proteome</keyword>
<feature type="domain" description="MacB-like periplasmic core" evidence="8">
    <location>
        <begin position="479"/>
        <end position="636"/>
    </location>
</feature>
<dbReference type="Pfam" id="PF02687">
    <property type="entry name" value="FtsX"/>
    <property type="match status" value="2"/>
</dbReference>
<dbReference type="GO" id="GO:0022857">
    <property type="term" value="F:transmembrane transporter activity"/>
    <property type="evidence" value="ECO:0007669"/>
    <property type="project" value="TreeGrafter"/>
</dbReference>
<dbReference type="KEGG" id="spir:CWM47_01535"/>
<feature type="domain" description="MacB-like periplasmic core" evidence="8">
    <location>
        <begin position="21"/>
        <end position="245"/>
    </location>
</feature>
<keyword evidence="5 6" id="KW-0472">Membrane</keyword>
<dbReference type="AlphaFoldDB" id="A0A2K8YSK6"/>
<evidence type="ECO:0000313" key="10">
    <source>
        <dbReference type="Proteomes" id="UP000232883"/>
    </source>
</evidence>
<accession>A0A2K8YSK6</accession>
<dbReference type="PANTHER" id="PTHR30572">
    <property type="entry name" value="MEMBRANE COMPONENT OF TRANSPORTER-RELATED"/>
    <property type="match status" value="1"/>
</dbReference>
<organism evidence="9 10">
    <name type="scientific">Spirosoma pollinicola</name>
    <dbReference type="NCBI Taxonomy" id="2057025"/>
    <lineage>
        <taxon>Bacteria</taxon>
        <taxon>Pseudomonadati</taxon>
        <taxon>Bacteroidota</taxon>
        <taxon>Cytophagia</taxon>
        <taxon>Cytophagales</taxon>
        <taxon>Cytophagaceae</taxon>
        <taxon>Spirosoma</taxon>
    </lineage>
</organism>
<dbReference type="InterPro" id="IPR050250">
    <property type="entry name" value="Macrolide_Exporter_MacB"/>
</dbReference>
<dbReference type="Pfam" id="PF12704">
    <property type="entry name" value="MacB_PCD"/>
    <property type="match status" value="2"/>
</dbReference>
<dbReference type="InterPro" id="IPR003838">
    <property type="entry name" value="ABC3_permease_C"/>
</dbReference>
<dbReference type="EMBL" id="CP025096">
    <property type="protein sequence ID" value="AUD00613.1"/>
    <property type="molecule type" value="Genomic_DNA"/>
</dbReference>
<feature type="domain" description="ABC3 transporter permease C-terminal" evidence="7">
    <location>
        <begin position="288"/>
        <end position="401"/>
    </location>
</feature>
<sequence length="802" mass="89540">MLRNYLKIAIRNLLRRKFYALLNIIGLAVGMTFTLLIGSYVWSELQVNNELRNATNQYIIRSKWKQPGLGYEDVTVAPLGKTLKEKYPDLVANYYRFDVLTTAISNGNKHFVREVAQAGDSTMISMFGFTMLYGDARTALKAPNSVVITEENAIKYFGKTDVLGQVLTLSNYTGSKQEFVVTGVLKSLPKNSVTYLWDLPVNVFIPFNSLQGRTDADGWMTWNIANYIELKEGINQEDIQQPMEQILATYAPKTVRKNLQPYLTPLKDYYRDFNKGIVRKTIYTLSGIALFILLMAIVNFVNSAVANSSSRIKEIGIRKSLGGQKQQLIVQFLAESTIIAMLSMTVSLLFYELFRSSFGDIVGKKIDSLWTVSPYFPVVLSLSTLLIGLLAGLYPALILSSLPSVDSLKGKLKSVKEGIVFRRFLITTQFSIALLVGCGAVIVSQQVTYLFDKDLGYNKESIVLLSLPRDWTPQGVASIEAVRNELARLPVVKDISISSSSLKGGPAYDLHLYPVEKDSTEAMSTSILQTDENFVRTYQIPLLAGRFYTSSARAEQENKLVLNESAVKALGYHNPEAALGRQVYIQGYRSPITIIGVTQDFSFRSMKEKIMPAAIGHINGAGYLFAYFSVKLSSGDLPGSLASIEKRFHELLPDAPFEYSFTDEALQQLYQAEIQLKKASQTATLLALLIVMLGILAMVSLSLVRRMKEMGIRKVLGAGVPGIVLLFMKEFILAWLIAMLVAYPVAYLLMENWLQTFAYHIDVSMFSFGFISLFFLLLIGLIVSFQSIKVALMNPVKSLRNE</sequence>
<gene>
    <name evidence="9" type="ORF">CWM47_01535</name>
</gene>
<feature type="transmembrane region" description="Helical" evidence="6">
    <location>
        <begin position="763"/>
        <end position="785"/>
    </location>
</feature>
<dbReference type="InterPro" id="IPR025857">
    <property type="entry name" value="MacB_PCD"/>
</dbReference>
<feature type="domain" description="ABC3 transporter permease C-terminal" evidence="7">
    <location>
        <begin position="684"/>
        <end position="794"/>
    </location>
</feature>
<evidence type="ECO:0000256" key="3">
    <source>
        <dbReference type="ARBA" id="ARBA00022692"/>
    </source>
</evidence>
<evidence type="ECO:0000259" key="7">
    <source>
        <dbReference type="Pfam" id="PF02687"/>
    </source>
</evidence>
<name>A0A2K8YSK6_9BACT</name>
<evidence type="ECO:0000259" key="8">
    <source>
        <dbReference type="Pfam" id="PF12704"/>
    </source>
</evidence>